<dbReference type="Pfam" id="PF00112">
    <property type="entry name" value="Peptidase_C1"/>
    <property type="match status" value="1"/>
</dbReference>
<dbReference type="OrthoDB" id="3648721at2"/>
<organism evidence="3 4">
    <name type="scientific">Chryseobacterium nematophagum</name>
    <dbReference type="NCBI Taxonomy" id="2305228"/>
    <lineage>
        <taxon>Bacteria</taxon>
        <taxon>Pseudomonadati</taxon>
        <taxon>Bacteroidota</taxon>
        <taxon>Flavobacteriia</taxon>
        <taxon>Flavobacteriales</taxon>
        <taxon>Weeksellaceae</taxon>
        <taxon>Chryseobacterium group</taxon>
        <taxon>Chryseobacterium</taxon>
    </lineage>
</organism>
<proteinExistence type="predicted"/>
<sequence length="297" mass="32211">MKKTIFLAITGLVMITLTSCNQDRDESQGSLSMNQGKKYNESTSRGASNSVDVNTLLNKYGNPISSSYTIPHLPLAGNQGTDQSCVAWSTTYAAATILERNFINSYASPRSPRYVYNQINNGACTTTPGIINGLNTLVNSGACSIEEMPYVPGQCSIAPSQFQRNLASSHKLTKWATVDNTDLLQVKTLLANNFPLIISVPMNASFGMINASTGWTVTSCESFNPFGTPMHAVCVVGYDDNRRAVKVMNSFGNNFADNGFFWISYDVFTQRRSSSSQGVPVNECYTAEAVAGTLPTF</sequence>
<gene>
    <name evidence="3" type="ORF">D1631_06375</name>
</gene>
<dbReference type="Gene3D" id="3.90.70.10">
    <property type="entry name" value="Cysteine proteinases"/>
    <property type="match status" value="1"/>
</dbReference>
<name>A0A3M7TE52_9FLAO</name>
<accession>A0A3M7TE52</accession>
<comment type="caution">
    <text evidence="3">The sequence shown here is derived from an EMBL/GenBank/DDBJ whole genome shotgun (WGS) entry which is preliminary data.</text>
</comment>
<dbReference type="GO" id="GO:0006508">
    <property type="term" value="P:proteolysis"/>
    <property type="evidence" value="ECO:0007669"/>
    <property type="project" value="InterPro"/>
</dbReference>
<evidence type="ECO:0000259" key="2">
    <source>
        <dbReference type="Pfam" id="PF00112"/>
    </source>
</evidence>
<dbReference type="InterPro" id="IPR000668">
    <property type="entry name" value="Peptidase_C1A_C"/>
</dbReference>
<dbReference type="AlphaFoldDB" id="A0A3M7TE52"/>
<dbReference type="CDD" id="cd02619">
    <property type="entry name" value="Peptidase_C1"/>
    <property type="match status" value="1"/>
</dbReference>
<dbReference type="SUPFAM" id="SSF54001">
    <property type="entry name" value="Cysteine proteinases"/>
    <property type="match status" value="1"/>
</dbReference>
<evidence type="ECO:0000313" key="4">
    <source>
        <dbReference type="Proteomes" id="UP000278775"/>
    </source>
</evidence>
<reference evidence="3 4" key="1">
    <citation type="submission" date="2018-08" db="EMBL/GenBank/DDBJ databases">
        <title>Chryseobacterium nematophagum: a novel matrix digesting pathogen of nematodes.</title>
        <authorList>
            <person name="Page A."/>
            <person name="Roberts M."/>
            <person name="Felix M.-A."/>
            <person name="Weir W."/>
        </authorList>
    </citation>
    <scope>NUCLEOTIDE SEQUENCE [LARGE SCALE GENOMIC DNA]</scope>
    <source>
        <strain evidence="3 4">JUb129</strain>
    </source>
</reference>
<feature type="compositionally biased region" description="Polar residues" evidence="1">
    <location>
        <begin position="28"/>
        <end position="47"/>
    </location>
</feature>
<dbReference type="PROSITE" id="PS51257">
    <property type="entry name" value="PROKAR_LIPOPROTEIN"/>
    <property type="match status" value="1"/>
</dbReference>
<protein>
    <recommendedName>
        <fullName evidence="2">Peptidase C1A papain C-terminal domain-containing protein</fullName>
    </recommendedName>
</protein>
<evidence type="ECO:0000313" key="3">
    <source>
        <dbReference type="EMBL" id="RNA61578.1"/>
    </source>
</evidence>
<dbReference type="EMBL" id="QWIU01000002">
    <property type="protein sequence ID" value="RNA61578.1"/>
    <property type="molecule type" value="Genomic_DNA"/>
</dbReference>
<feature type="domain" description="Peptidase C1A papain C-terminal" evidence="2">
    <location>
        <begin position="78"/>
        <end position="267"/>
    </location>
</feature>
<dbReference type="InterPro" id="IPR038765">
    <property type="entry name" value="Papain-like_cys_pep_sf"/>
</dbReference>
<feature type="region of interest" description="Disordered" evidence="1">
    <location>
        <begin position="23"/>
        <end position="47"/>
    </location>
</feature>
<dbReference type="GO" id="GO:0008234">
    <property type="term" value="F:cysteine-type peptidase activity"/>
    <property type="evidence" value="ECO:0007669"/>
    <property type="project" value="InterPro"/>
</dbReference>
<dbReference type="Proteomes" id="UP000278775">
    <property type="component" value="Unassembled WGS sequence"/>
</dbReference>
<dbReference type="RefSeq" id="WP_122635718.1">
    <property type="nucleotide sequence ID" value="NZ_QWIU01000002.1"/>
</dbReference>
<evidence type="ECO:0000256" key="1">
    <source>
        <dbReference type="SAM" id="MobiDB-lite"/>
    </source>
</evidence>